<evidence type="ECO:0000313" key="3">
    <source>
        <dbReference type="EMBL" id="PCG76184.1"/>
    </source>
</evidence>
<feature type="signal peptide" evidence="2">
    <location>
        <begin position="1"/>
        <end position="19"/>
    </location>
</feature>
<accession>A0A2A4JX17</accession>
<dbReference type="AlphaFoldDB" id="A0A2A4JX17"/>
<protein>
    <submittedName>
        <fullName evidence="3">Uncharacterized protein</fullName>
    </submittedName>
</protein>
<reference evidence="3" key="1">
    <citation type="submission" date="2017-09" db="EMBL/GenBank/DDBJ databases">
        <title>Contemporary evolution of a Lepidopteran species, Heliothis virescens, in response to modern agricultural practices.</title>
        <authorList>
            <person name="Fritz M.L."/>
            <person name="Deyonke A.M."/>
            <person name="Papanicolaou A."/>
            <person name="Micinski S."/>
            <person name="Westbrook J."/>
            <person name="Gould F."/>
        </authorList>
    </citation>
    <scope>NUCLEOTIDE SEQUENCE [LARGE SCALE GENOMIC DNA]</scope>
    <source>
        <strain evidence="3">HvINT-</strain>
        <tissue evidence="3">Whole body</tissue>
    </source>
</reference>
<dbReference type="EMBL" id="NWSH01000472">
    <property type="protein sequence ID" value="PCG76184.1"/>
    <property type="molecule type" value="Genomic_DNA"/>
</dbReference>
<feature type="chain" id="PRO_5012969291" evidence="2">
    <location>
        <begin position="20"/>
        <end position="757"/>
    </location>
</feature>
<organism evidence="3">
    <name type="scientific">Heliothis virescens</name>
    <name type="common">Tobacco budworm moth</name>
    <dbReference type="NCBI Taxonomy" id="7102"/>
    <lineage>
        <taxon>Eukaryota</taxon>
        <taxon>Metazoa</taxon>
        <taxon>Ecdysozoa</taxon>
        <taxon>Arthropoda</taxon>
        <taxon>Hexapoda</taxon>
        <taxon>Insecta</taxon>
        <taxon>Pterygota</taxon>
        <taxon>Neoptera</taxon>
        <taxon>Endopterygota</taxon>
        <taxon>Lepidoptera</taxon>
        <taxon>Glossata</taxon>
        <taxon>Ditrysia</taxon>
        <taxon>Noctuoidea</taxon>
        <taxon>Noctuidae</taxon>
        <taxon>Heliothinae</taxon>
        <taxon>Heliothis</taxon>
    </lineage>
</organism>
<evidence type="ECO:0000256" key="1">
    <source>
        <dbReference type="SAM" id="MobiDB-lite"/>
    </source>
</evidence>
<gene>
    <name evidence="3" type="ORF">B5V51_10171</name>
</gene>
<keyword evidence="2" id="KW-0732">Signal</keyword>
<feature type="region of interest" description="Disordered" evidence="1">
    <location>
        <begin position="737"/>
        <end position="757"/>
    </location>
</feature>
<sequence length="757" mass="84789">MNIVIFYIVVLNKLYLANTAPYGFESDYEPLLLLGSVMQRSYVDDTKASSIAIRTKPTCGPVLFPEYSCEDPYTTTHQPVEESTPSKAAEGLLGYPVFKQHTTSFDIESTTWKPEEGLFIHPTARKLMKTFERDTTTWKSKLFAHPTKGKLMGSLFDFTLGDTEYEMESQDYQQTTQRPTDFVRGKPESQQNTFKNQHISQETQPRDVISLDMILHNMTERISVSGMSQYGMRGRMMSQGIKSPSISTQNVNSNSRMARYTPENVEFRSMLSQNLRAQDAPFPMRKESQAQDVFSLSKILDNMFQQTEVVTLLSSPAKVSQELLTQYVSAGFPTRSVILKDSNRMNLNNQIMKKTASRGLVERLKFHSTTTEILSGDISQSENTGINILQDEMIQTEKNLQIISTEKPTVNLRAKETNETLLSTESSLHAVSAQTTIAEAFGDDTNNNQATKMLPSQEESILKGIPLGKMVGNLSIPDLTVHDVNYYSTVAGDTGTETTSSLGEIFHSKSVVGPNFDMPPDVAIDTLPPHESANDKVSFRSVTDKAEDHEISQIKQTELLPEQIGMLKKIIFVGETMNKTMDIPRYETIDHFLTENINHQLNSLHVKNDTTSDKTQYIVKEEIPKQTPVPSEVSEKQLNNNNMPQLEVGGAVPQHAEVLKNVNLQSRPTIAWSGQTGGTKQNMKTTAVSPKRILVTESRPYDDKLQMVTADQLFGFMPHGLEFQDLVSGNTRNTLSRNEAFGNEMPSGHSDHDFSLI</sequence>
<feature type="region of interest" description="Disordered" evidence="1">
    <location>
        <begin position="183"/>
        <end position="203"/>
    </location>
</feature>
<name>A0A2A4JX17_HELVI</name>
<evidence type="ECO:0000256" key="2">
    <source>
        <dbReference type="SAM" id="SignalP"/>
    </source>
</evidence>
<comment type="caution">
    <text evidence="3">The sequence shown here is derived from an EMBL/GenBank/DDBJ whole genome shotgun (WGS) entry which is preliminary data.</text>
</comment>
<feature type="compositionally biased region" description="Polar residues" evidence="1">
    <location>
        <begin position="188"/>
        <end position="203"/>
    </location>
</feature>
<proteinExistence type="predicted"/>